<dbReference type="GO" id="GO:0016747">
    <property type="term" value="F:acyltransferase activity, transferring groups other than amino-acyl groups"/>
    <property type="evidence" value="ECO:0007669"/>
    <property type="project" value="InterPro"/>
</dbReference>
<dbReference type="Proteomes" id="UP000199564">
    <property type="component" value="Unassembled WGS sequence"/>
</dbReference>
<gene>
    <name evidence="3" type="ORF">SAMN04488519_107102</name>
</gene>
<dbReference type="InterPro" id="IPR050879">
    <property type="entry name" value="Acyltransferase_3"/>
</dbReference>
<dbReference type="STRING" id="226506.SAMN04488519_107102"/>
<feature type="transmembrane region" description="Helical" evidence="1">
    <location>
        <begin position="111"/>
        <end position="130"/>
    </location>
</feature>
<evidence type="ECO:0000256" key="1">
    <source>
        <dbReference type="SAM" id="Phobius"/>
    </source>
</evidence>
<evidence type="ECO:0000259" key="2">
    <source>
        <dbReference type="Pfam" id="PF01757"/>
    </source>
</evidence>
<dbReference type="RefSeq" id="WP_091654510.1">
    <property type="nucleotide sequence ID" value="NZ_FOVW01000007.1"/>
</dbReference>
<keyword evidence="1" id="KW-1133">Transmembrane helix</keyword>
<feature type="transmembrane region" description="Helical" evidence="1">
    <location>
        <begin position="62"/>
        <end position="90"/>
    </location>
</feature>
<keyword evidence="3" id="KW-0012">Acyltransferase</keyword>
<feature type="transmembrane region" description="Helical" evidence="1">
    <location>
        <begin position="171"/>
        <end position="186"/>
    </location>
</feature>
<keyword evidence="4" id="KW-1185">Reference proteome</keyword>
<feature type="transmembrane region" description="Helical" evidence="1">
    <location>
        <begin position="276"/>
        <end position="294"/>
    </location>
</feature>
<dbReference type="PANTHER" id="PTHR23028">
    <property type="entry name" value="ACETYLTRANSFERASE"/>
    <property type="match status" value="1"/>
</dbReference>
<feature type="transmembrane region" description="Helical" evidence="1">
    <location>
        <begin position="253"/>
        <end position="270"/>
    </location>
</feature>
<dbReference type="PANTHER" id="PTHR23028:SF53">
    <property type="entry name" value="ACYL_TRANSF_3 DOMAIN-CONTAINING PROTEIN"/>
    <property type="match status" value="1"/>
</dbReference>
<keyword evidence="3" id="KW-0378">Hydrolase</keyword>
<dbReference type="EMBL" id="FOVW01000007">
    <property type="protein sequence ID" value="SFO48770.1"/>
    <property type="molecule type" value="Genomic_DNA"/>
</dbReference>
<feature type="transmembrane region" description="Helical" evidence="1">
    <location>
        <begin position="219"/>
        <end position="241"/>
    </location>
</feature>
<feature type="transmembrane region" description="Helical" evidence="1">
    <location>
        <begin position="193"/>
        <end position="213"/>
    </location>
</feature>
<name>A0A1I5HL71_9BACT</name>
<keyword evidence="1" id="KW-0472">Membrane</keyword>
<keyword evidence="3" id="KW-0808">Transferase</keyword>
<sequence>MNLSVKSLLQRKTSGGNFIPEIDGLRFFAIFTVLIFHLNTAYSRELAIDWTEYLPTESFMNLGWWIVRMDLGVKVFFGISGFILAVPFILQYHYNGKIVSLKQYFIRRLTRLEPPFIITLVLFAGVHIYVLNEDPELIQSHFWASLFYLHTIIYEMPSIINPVTWSLETEVQFYVLIPFLSSLLFIKKSKKALTVLLVFFLIILSVWAKNYIYTNSTPGWDYTVFVFLSNFLTGFLFALTYLKLKSFFKIKSIGFDLLGLISVFTLFYFYKPQSDMINNLIFNTSIYLLFISTFKGKIFNKFFTTPIIYLIGGMCYTIYLIHYPFFHLLVKFSKYLLLSESYMINLSIQMLIGIPVAILVSIFFFVLIEKPCMDKDWPKKLWVFTKQGLGFSKN</sequence>
<organism evidence="3 4">
    <name type="scientific">Algoriphagus ornithinivorans</name>
    <dbReference type="NCBI Taxonomy" id="226506"/>
    <lineage>
        <taxon>Bacteria</taxon>
        <taxon>Pseudomonadati</taxon>
        <taxon>Bacteroidota</taxon>
        <taxon>Cytophagia</taxon>
        <taxon>Cytophagales</taxon>
        <taxon>Cyclobacteriaceae</taxon>
        <taxon>Algoriphagus</taxon>
    </lineage>
</organism>
<dbReference type="Pfam" id="PF01757">
    <property type="entry name" value="Acyl_transf_3"/>
    <property type="match status" value="1"/>
</dbReference>
<dbReference type="GO" id="GO:0016020">
    <property type="term" value="C:membrane"/>
    <property type="evidence" value="ECO:0007669"/>
    <property type="project" value="TreeGrafter"/>
</dbReference>
<feature type="transmembrane region" description="Helical" evidence="1">
    <location>
        <begin position="306"/>
        <end position="326"/>
    </location>
</feature>
<dbReference type="GO" id="GO:0000271">
    <property type="term" value="P:polysaccharide biosynthetic process"/>
    <property type="evidence" value="ECO:0007669"/>
    <property type="project" value="TreeGrafter"/>
</dbReference>
<feature type="transmembrane region" description="Helical" evidence="1">
    <location>
        <begin position="346"/>
        <end position="368"/>
    </location>
</feature>
<accession>A0A1I5HL71</accession>
<protein>
    <submittedName>
        <fullName evidence="3">Peptidoglycan/LPS O-acetylase OafA/YrhL, contains acyltransferase and SGNH-hydrolase domains</fullName>
    </submittedName>
</protein>
<dbReference type="AlphaFoldDB" id="A0A1I5HL71"/>
<reference evidence="4" key="1">
    <citation type="submission" date="2016-10" db="EMBL/GenBank/DDBJ databases">
        <authorList>
            <person name="Varghese N."/>
            <person name="Submissions S."/>
        </authorList>
    </citation>
    <scope>NUCLEOTIDE SEQUENCE [LARGE SCALE GENOMIC DNA]</scope>
    <source>
        <strain evidence="4">DSM 15282</strain>
    </source>
</reference>
<proteinExistence type="predicted"/>
<dbReference type="GO" id="GO:0016787">
    <property type="term" value="F:hydrolase activity"/>
    <property type="evidence" value="ECO:0007669"/>
    <property type="project" value="UniProtKB-KW"/>
</dbReference>
<dbReference type="InterPro" id="IPR002656">
    <property type="entry name" value="Acyl_transf_3_dom"/>
</dbReference>
<feature type="domain" description="Acyltransferase 3" evidence="2">
    <location>
        <begin position="20"/>
        <end position="364"/>
    </location>
</feature>
<evidence type="ECO:0000313" key="3">
    <source>
        <dbReference type="EMBL" id="SFO48770.1"/>
    </source>
</evidence>
<evidence type="ECO:0000313" key="4">
    <source>
        <dbReference type="Proteomes" id="UP000199564"/>
    </source>
</evidence>
<keyword evidence="1" id="KW-0812">Transmembrane</keyword>